<evidence type="ECO:0000256" key="1">
    <source>
        <dbReference type="ARBA" id="ARBA00005417"/>
    </source>
</evidence>
<keyword evidence="4 6" id="KW-0067">ATP-binding</keyword>
<dbReference type="GO" id="GO:0043190">
    <property type="term" value="C:ATP-binding cassette (ABC) transporter complex"/>
    <property type="evidence" value="ECO:0007669"/>
    <property type="project" value="TreeGrafter"/>
</dbReference>
<comment type="caution">
    <text evidence="6">The sequence shown here is derived from an EMBL/GenBank/DDBJ whole genome shotgun (WGS) entry which is preliminary data.</text>
</comment>
<dbReference type="EMBL" id="JADIMS010000166">
    <property type="protein sequence ID" value="MBO8451212.1"/>
    <property type="molecule type" value="Genomic_DNA"/>
</dbReference>
<evidence type="ECO:0000256" key="2">
    <source>
        <dbReference type="ARBA" id="ARBA00022448"/>
    </source>
</evidence>
<comment type="similarity">
    <text evidence="1">Belongs to the ABC transporter superfamily.</text>
</comment>
<reference evidence="6" key="1">
    <citation type="submission" date="2020-10" db="EMBL/GenBank/DDBJ databases">
        <authorList>
            <person name="Gilroy R."/>
        </authorList>
    </citation>
    <scope>NUCLEOTIDE SEQUENCE</scope>
    <source>
        <strain evidence="6">B3-4054</strain>
    </source>
</reference>
<name>A0A9D9ENN6_9SPIR</name>
<dbReference type="InterPro" id="IPR027417">
    <property type="entry name" value="P-loop_NTPase"/>
</dbReference>
<dbReference type="SMART" id="SM00382">
    <property type="entry name" value="AAA"/>
    <property type="match status" value="1"/>
</dbReference>
<dbReference type="InterPro" id="IPR015856">
    <property type="entry name" value="ABC_transpr_CbiO/EcfA_su"/>
</dbReference>
<dbReference type="AlphaFoldDB" id="A0A9D9ENN6"/>
<dbReference type="GO" id="GO:0016887">
    <property type="term" value="F:ATP hydrolysis activity"/>
    <property type="evidence" value="ECO:0007669"/>
    <property type="project" value="InterPro"/>
</dbReference>
<feature type="domain" description="ABC transporter" evidence="5">
    <location>
        <begin position="13"/>
        <end position="240"/>
    </location>
</feature>
<dbReference type="InterPro" id="IPR003593">
    <property type="entry name" value="AAA+_ATPase"/>
</dbReference>
<evidence type="ECO:0000256" key="4">
    <source>
        <dbReference type="ARBA" id="ARBA00022840"/>
    </source>
</evidence>
<dbReference type="InterPro" id="IPR003439">
    <property type="entry name" value="ABC_transporter-like_ATP-bd"/>
</dbReference>
<dbReference type="PANTHER" id="PTHR43553">
    <property type="entry name" value="HEAVY METAL TRANSPORTER"/>
    <property type="match status" value="1"/>
</dbReference>
<dbReference type="CDD" id="cd03225">
    <property type="entry name" value="ABC_cobalt_CbiO_domain1"/>
    <property type="match status" value="1"/>
</dbReference>
<sequence length="253" mass="27699">MEYSDAGTTKAAVEIRSVTKKFKTMYEEKEFTALDGVSLSVLQGEFLVIAGANGSGKTLLMSVIAGLEEADSGTVEFPAGGEAGLIFQDADAQILGETPEEDVCFGLKSCGYPKRDLQSRARNALARCGLLEKKDFPARLMSGGEKRRLAVASMIAMQRAVMIFDEPFANLDWPGIRQVCAILKSLKEEGYTILVLTHELEKILALADRLAILDKGKIRFSGPPEDALRLPLEDFGIRNPMTAYNSIQDMLWI</sequence>
<reference evidence="6" key="2">
    <citation type="journal article" date="2021" name="PeerJ">
        <title>Extensive microbial diversity within the chicken gut microbiome revealed by metagenomics and culture.</title>
        <authorList>
            <person name="Gilroy R."/>
            <person name="Ravi A."/>
            <person name="Getino M."/>
            <person name="Pursley I."/>
            <person name="Horton D.L."/>
            <person name="Alikhan N.F."/>
            <person name="Baker D."/>
            <person name="Gharbi K."/>
            <person name="Hall N."/>
            <person name="Watson M."/>
            <person name="Adriaenssens E.M."/>
            <person name="Foster-Nyarko E."/>
            <person name="Jarju S."/>
            <person name="Secka A."/>
            <person name="Antonio M."/>
            <person name="Oren A."/>
            <person name="Chaudhuri R.R."/>
            <person name="La Ragione R."/>
            <person name="Hildebrand F."/>
            <person name="Pallen M.J."/>
        </authorList>
    </citation>
    <scope>NUCLEOTIDE SEQUENCE</scope>
    <source>
        <strain evidence="6">B3-4054</strain>
    </source>
</reference>
<dbReference type="InterPro" id="IPR017871">
    <property type="entry name" value="ABC_transporter-like_CS"/>
</dbReference>
<gene>
    <name evidence="6" type="ORF">IAA96_08940</name>
</gene>
<dbReference type="Proteomes" id="UP000823616">
    <property type="component" value="Unassembled WGS sequence"/>
</dbReference>
<dbReference type="Pfam" id="PF00005">
    <property type="entry name" value="ABC_tran"/>
    <property type="match status" value="1"/>
</dbReference>
<dbReference type="SUPFAM" id="SSF52540">
    <property type="entry name" value="P-loop containing nucleoside triphosphate hydrolases"/>
    <property type="match status" value="1"/>
</dbReference>
<dbReference type="InterPro" id="IPR050095">
    <property type="entry name" value="ECF_ABC_transporter_ATP-bd"/>
</dbReference>
<accession>A0A9D9ENN6</accession>
<evidence type="ECO:0000313" key="7">
    <source>
        <dbReference type="Proteomes" id="UP000823616"/>
    </source>
</evidence>
<proteinExistence type="inferred from homology"/>
<dbReference type="PANTHER" id="PTHR43553:SF24">
    <property type="entry name" value="ENERGY-COUPLING FACTOR TRANSPORTER ATP-BINDING PROTEIN ECFA1"/>
    <property type="match status" value="1"/>
</dbReference>
<dbReference type="Gene3D" id="3.40.50.300">
    <property type="entry name" value="P-loop containing nucleotide triphosphate hydrolases"/>
    <property type="match status" value="1"/>
</dbReference>
<evidence type="ECO:0000259" key="5">
    <source>
        <dbReference type="PROSITE" id="PS50893"/>
    </source>
</evidence>
<protein>
    <submittedName>
        <fullName evidence="6">ABC transporter ATP-binding protein</fullName>
    </submittedName>
</protein>
<keyword evidence="3" id="KW-0547">Nucleotide-binding</keyword>
<keyword evidence="2" id="KW-0813">Transport</keyword>
<evidence type="ECO:0000256" key="3">
    <source>
        <dbReference type="ARBA" id="ARBA00022741"/>
    </source>
</evidence>
<dbReference type="GO" id="GO:0042626">
    <property type="term" value="F:ATPase-coupled transmembrane transporter activity"/>
    <property type="evidence" value="ECO:0007669"/>
    <property type="project" value="TreeGrafter"/>
</dbReference>
<organism evidence="6 7">
    <name type="scientific">Candidatus Avitreponema avistercoris</name>
    <dbReference type="NCBI Taxonomy" id="2840705"/>
    <lineage>
        <taxon>Bacteria</taxon>
        <taxon>Pseudomonadati</taxon>
        <taxon>Spirochaetota</taxon>
        <taxon>Spirochaetia</taxon>
        <taxon>Spirochaetales</taxon>
        <taxon>Candidatus Avitreponema</taxon>
    </lineage>
</organism>
<dbReference type="PROSITE" id="PS00211">
    <property type="entry name" value="ABC_TRANSPORTER_1"/>
    <property type="match status" value="1"/>
</dbReference>
<dbReference type="GO" id="GO:0005524">
    <property type="term" value="F:ATP binding"/>
    <property type="evidence" value="ECO:0007669"/>
    <property type="project" value="UniProtKB-KW"/>
</dbReference>
<evidence type="ECO:0000313" key="6">
    <source>
        <dbReference type="EMBL" id="MBO8451212.1"/>
    </source>
</evidence>
<dbReference type="PROSITE" id="PS50893">
    <property type="entry name" value="ABC_TRANSPORTER_2"/>
    <property type="match status" value="1"/>
</dbReference>